<dbReference type="CTD" id="6749555"/>
<dbReference type="EMBL" id="DS985241">
    <property type="protein sequence ID" value="EDV29138.1"/>
    <property type="molecule type" value="Genomic_DNA"/>
</dbReference>
<keyword evidence="3" id="KW-1185">Reference proteome</keyword>
<dbReference type="InParanoid" id="B3RJX5"/>
<dbReference type="HOGENOM" id="CLU_1181546_0_0_1"/>
<feature type="region of interest" description="Disordered" evidence="1">
    <location>
        <begin position="216"/>
        <end position="235"/>
    </location>
</feature>
<name>B3RJX5_TRIAD</name>
<feature type="compositionally biased region" description="Basic and acidic residues" evidence="1">
    <location>
        <begin position="224"/>
        <end position="235"/>
    </location>
</feature>
<gene>
    <name evidence="2" type="ORF">TRIADDRAFT_52712</name>
</gene>
<evidence type="ECO:0000256" key="1">
    <source>
        <dbReference type="SAM" id="MobiDB-lite"/>
    </source>
</evidence>
<sequence length="235" mass="26774">MDRTSEDRKRFLIEINIEDSGDVVDCPNEKEDLKQYTYQLYCKRANGYLSVESCPTDDCESFKVVCKENRGAGYDHFKITDAKSLSNTSVNVLRLGYKIGEDIGYFLAGKLADGKDAQSVKYDTSIRMEEVELLFVSKKFYKKEEKFLSNYLPLMVKFVDGDVCLFLERSENYGTETKCAISVTSRDKFTLDYLDCVHSVPYESSCHPVLSKDPSFISSSSTENHTKIEHPNINA</sequence>
<dbReference type="GeneID" id="6749555"/>
<protein>
    <submittedName>
        <fullName evidence="2">Uncharacterized protein</fullName>
    </submittedName>
</protein>
<evidence type="ECO:0000313" key="3">
    <source>
        <dbReference type="Proteomes" id="UP000009022"/>
    </source>
</evidence>
<accession>B3RJX5</accession>
<reference evidence="2 3" key="1">
    <citation type="journal article" date="2008" name="Nature">
        <title>The Trichoplax genome and the nature of placozoans.</title>
        <authorList>
            <person name="Srivastava M."/>
            <person name="Begovic E."/>
            <person name="Chapman J."/>
            <person name="Putnam N.H."/>
            <person name="Hellsten U."/>
            <person name="Kawashima T."/>
            <person name="Kuo A."/>
            <person name="Mitros T."/>
            <person name="Salamov A."/>
            <person name="Carpenter M.L."/>
            <person name="Signorovitch A.Y."/>
            <person name="Moreno M.A."/>
            <person name="Kamm K."/>
            <person name="Grimwood J."/>
            <person name="Schmutz J."/>
            <person name="Shapiro H."/>
            <person name="Grigoriev I.V."/>
            <person name="Buss L.W."/>
            <person name="Schierwater B."/>
            <person name="Dellaporta S.L."/>
            <person name="Rokhsar D.S."/>
        </authorList>
    </citation>
    <scope>NUCLEOTIDE SEQUENCE [LARGE SCALE GENOMIC DNA]</scope>
    <source>
        <strain evidence="2 3">Grell-BS-1999</strain>
    </source>
</reference>
<evidence type="ECO:0000313" key="2">
    <source>
        <dbReference type="EMBL" id="EDV29138.1"/>
    </source>
</evidence>
<dbReference type="AlphaFoldDB" id="B3RJX5"/>
<proteinExistence type="predicted"/>
<organism evidence="2 3">
    <name type="scientific">Trichoplax adhaerens</name>
    <name type="common">Trichoplax reptans</name>
    <dbReference type="NCBI Taxonomy" id="10228"/>
    <lineage>
        <taxon>Eukaryota</taxon>
        <taxon>Metazoa</taxon>
        <taxon>Placozoa</taxon>
        <taxon>Uniplacotomia</taxon>
        <taxon>Trichoplacea</taxon>
        <taxon>Trichoplacidae</taxon>
        <taxon>Trichoplax</taxon>
    </lineage>
</organism>
<dbReference type="RefSeq" id="XP_002108340.1">
    <property type="nucleotide sequence ID" value="XM_002108304.1"/>
</dbReference>
<dbReference type="Proteomes" id="UP000009022">
    <property type="component" value="Unassembled WGS sequence"/>
</dbReference>
<dbReference type="KEGG" id="tad:TRIADDRAFT_52712"/>